<sequence length="155" mass="16722">MASEVSGSGVPITIASGRFEHASRDFIGISDSAVEFLHFQSLQVGLSAVSVAGAGTLECWDAHRASRRDFRAPRRPPPPFPITAAHRRSVRHQLRKAAALGKISSAQLPPFSSDSRRLLEEATTKTPAKSQARPGASTGMIRSPSPRVRVDREVK</sequence>
<comment type="caution">
    <text evidence="2">The sequence shown here is derived from an EMBL/GenBank/DDBJ whole genome shotgun (WGS) entry which is preliminary data.</text>
</comment>
<dbReference type="Proteomes" id="UP000256328">
    <property type="component" value="Unassembled WGS sequence"/>
</dbReference>
<organism evidence="2 3">
    <name type="scientific">Coleophoma crateriformis</name>
    <dbReference type="NCBI Taxonomy" id="565419"/>
    <lineage>
        <taxon>Eukaryota</taxon>
        <taxon>Fungi</taxon>
        <taxon>Dikarya</taxon>
        <taxon>Ascomycota</taxon>
        <taxon>Pezizomycotina</taxon>
        <taxon>Leotiomycetes</taxon>
        <taxon>Helotiales</taxon>
        <taxon>Dermateaceae</taxon>
        <taxon>Coleophoma</taxon>
    </lineage>
</organism>
<accession>A0A3D8S9E9</accession>
<evidence type="ECO:0000256" key="1">
    <source>
        <dbReference type="SAM" id="MobiDB-lite"/>
    </source>
</evidence>
<reference evidence="2 3" key="1">
    <citation type="journal article" date="2018" name="IMA Fungus">
        <title>IMA Genome-F 9: Draft genome sequence of Annulohypoxylon stygium, Aspergillus mulundensis, Berkeleyomyces basicola (syn. Thielaviopsis basicola), Ceratocystis smalleyi, two Cercospora beticola strains, Coleophoma cylindrospora, Fusarium fracticaudum, Phialophora cf. hyalina, and Morchella septimelata.</title>
        <authorList>
            <person name="Wingfield B.D."/>
            <person name="Bills G.F."/>
            <person name="Dong Y."/>
            <person name="Huang W."/>
            <person name="Nel W.J."/>
            <person name="Swalarsk-Parry B.S."/>
            <person name="Vaghefi N."/>
            <person name="Wilken P.M."/>
            <person name="An Z."/>
            <person name="de Beer Z.W."/>
            <person name="De Vos L."/>
            <person name="Chen L."/>
            <person name="Duong T.A."/>
            <person name="Gao Y."/>
            <person name="Hammerbacher A."/>
            <person name="Kikkert J.R."/>
            <person name="Li Y."/>
            <person name="Li H."/>
            <person name="Li K."/>
            <person name="Li Q."/>
            <person name="Liu X."/>
            <person name="Ma X."/>
            <person name="Naidoo K."/>
            <person name="Pethybridge S.J."/>
            <person name="Sun J."/>
            <person name="Steenkamp E.T."/>
            <person name="van der Nest M.A."/>
            <person name="van Wyk S."/>
            <person name="Wingfield M.J."/>
            <person name="Xiong C."/>
            <person name="Yue Q."/>
            <person name="Zhang X."/>
        </authorList>
    </citation>
    <scope>NUCLEOTIDE SEQUENCE [LARGE SCALE GENOMIC DNA]</scope>
    <source>
        <strain evidence="2 3">BP5796</strain>
    </source>
</reference>
<evidence type="ECO:0000313" key="2">
    <source>
        <dbReference type="EMBL" id="RDW82979.1"/>
    </source>
</evidence>
<keyword evidence="3" id="KW-1185">Reference proteome</keyword>
<evidence type="ECO:0000313" key="3">
    <source>
        <dbReference type="Proteomes" id="UP000256328"/>
    </source>
</evidence>
<feature type="region of interest" description="Disordered" evidence="1">
    <location>
        <begin position="105"/>
        <end position="155"/>
    </location>
</feature>
<dbReference type="EMBL" id="PDLN01000006">
    <property type="protein sequence ID" value="RDW82979.1"/>
    <property type="molecule type" value="Genomic_DNA"/>
</dbReference>
<gene>
    <name evidence="2" type="ORF">BP5796_04470</name>
</gene>
<dbReference type="AlphaFoldDB" id="A0A3D8S9E9"/>
<protein>
    <submittedName>
        <fullName evidence="2">Uncharacterized protein</fullName>
    </submittedName>
</protein>
<feature type="compositionally biased region" description="Basic and acidic residues" evidence="1">
    <location>
        <begin position="114"/>
        <end position="123"/>
    </location>
</feature>
<proteinExistence type="predicted"/>
<name>A0A3D8S9E9_9HELO</name>